<evidence type="ECO:0000259" key="4">
    <source>
        <dbReference type="PROSITE" id="PS51186"/>
    </source>
</evidence>
<dbReference type="Pfam" id="PF13302">
    <property type="entry name" value="Acetyltransf_3"/>
    <property type="match status" value="1"/>
</dbReference>
<dbReference type="EC" id="2.3.-.-" evidence="5"/>
<dbReference type="InterPro" id="IPR051531">
    <property type="entry name" value="N-acetyltransferase"/>
</dbReference>
<dbReference type="InterPro" id="IPR016181">
    <property type="entry name" value="Acyl_CoA_acyltransferase"/>
</dbReference>
<dbReference type="PANTHER" id="PTHR43792:SF8">
    <property type="entry name" value="[RIBOSOMAL PROTEIN US5]-ALANINE N-ACETYLTRANSFERASE"/>
    <property type="match status" value="1"/>
</dbReference>
<dbReference type="SUPFAM" id="SSF55729">
    <property type="entry name" value="Acyl-CoA N-acyltransferases (Nat)"/>
    <property type="match status" value="1"/>
</dbReference>
<dbReference type="GO" id="GO:0016746">
    <property type="term" value="F:acyltransferase activity"/>
    <property type="evidence" value="ECO:0007669"/>
    <property type="project" value="UniProtKB-KW"/>
</dbReference>
<evidence type="ECO:0000313" key="5">
    <source>
        <dbReference type="EMBL" id="MFD1845829.1"/>
    </source>
</evidence>
<keyword evidence="2 5" id="KW-0012">Acyltransferase</keyword>
<organism evidence="5 6">
    <name type="scientific">Arthrobacter flavus</name>
    <dbReference type="NCBI Taxonomy" id="95172"/>
    <lineage>
        <taxon>Bacteria</taxon>
        <taxon>Bacillati</taxon>
        <taxon>Actinomycetota</taxon>
        <taxon>Actinomycetes</taxon>
        <taxon>Micrococcales</taxon>
        <taxon>Micrococcaceae</taxon>
        <taxon>Arthrobacter</taxon>
    </lineage>
</organism>
<protein>
    <submittedName>
        <fullName evidence="5">GNAT family N-acetyltransferase</fullName>
        <ecNumber evidence="5">2.3.-.-</ecNumber>
    </submittedName>
</protein>
<evidence type="ECO:0000256" key="2">
    <source>
        <dbReference type="ARBA" id="ARBA00023315"/>
    </source>
</evidence>
<sequence>MTFPLRLIAPSDDEALAKLQIQNRAFLAPWDPVRPDTYFTPSGQRADIEASLIRHERGETVPWVVLGDDGGVAGRLTLNGIVRGPFLSCSMGYWLAESETGKGLATAAVQSALAFADSQLGLHRVQAETLKNNVASQRVLAKVGFKEYGLAPRYLKIAGEWQDHLMFQHLNGSAR</sequence>
<evidence type="ECO:0000313" key="6">
    <source>
        <dbReference type="Proteomes" id="UP001597307"/>
    </source>
</evidence>
<reference evidence="6" key="1">
    <citation type="journal article" date="2019" name="Int. J. Syst. Evol. Microbiol.">
        <title>The Global Catalogue of Microorganisms (GCM) 10K type strain sequencing project: providing services to taxonomists for standard genome sequencing and annotation.</title>
        <authorList>
            <consortium name="The Broad Institute Genomics Platform"/>
            <consortium name="The Broad Institute Genome Sequencing Center for Infectious Disease"/>
            <person name="Wu L."/>
            <person name="Ma J."/>
        </authorList>
    </citation>
    <scope>NUCLEOTIDE SEQUENCE [LARGE SCALE GENOMIC DNA]</scope>
    <source>
        <strain evidence="6">JCM 11496</strain>
    </source>
</reference>
<comment type="similarity">
    <text evidence="3">Belongs to the acetyltransferase family. RimJ subfamily.</text>
</comment>
<dbReference type="PANTHER" id="PTHR43792">
    <property type="entry name" value="GNAT FAMILY, PUTATIVE (AFU_ORTHOLOGUE AFUA_3G00765)-RELATED-RELATED"/>
    <property type="match status" value="1"/>
</dbReference>
<keyword evidence="6" id="KW-1185">Reference proteome</keyword>
<proteinExistence type="inferred from homology"/>
<dbReference type="RefSeq" id="WP_343878048.1">
    <property type="nucleotide sequence ID" value="NZ_BAAAIJ010000009.1"/>
</dbReference>
<dbReference type="InterPro" id="IPR000182">
    <property type="entry name" value="GNAT_dom"/>
</dbReference>
<evidence type="ECO:0000256" key="1">
    <source>
        <dbReference type="ARBA" id="ARBA00022679"/>
    </source>
</evidence>
<accession>A0ABW4Q605</accession>
<dbReference type="EMBL" id="JBHUGA010000009">
    <property type="protein sequence ID" value="MFD1845829.1"/>
    <property type="molecule type" value="Genomic_DNA"/>
</dbReference>
<name>A0ABW4Q605_9MICC</name>
<feature type="domain" description="N-acetyltransferase" evidence="4">
    <location>
        <begin position="3"/>
        <end position="171"/>
    </location>
</feature>
<comment type="caution">
    <text evidence="5">The sequence shown here is derived from an EMBL/GenBank/DDBJ whole genome shotgun (WGS) entry which is preliminary data.</text>
</comment>
<keyword evidence="1 5" id="KW-0808">Transferase</keyword>
<gene>
    <name evidence="5" type="ORF">ACFSFX_04385</name>
</gene>
<dbReference type="PROSITE" id="PS51186">
    <property type="entry name" value="GNAT"/>
    <property type="match status" value="1"/>
</dbReference>
<dbReference type="Proteomes" id="UP001597307">
    <property type="component" value="Unassembled WGS sequence"/>
</dbReference>
<dbReference type="Gene3D" id="3.40.630.30">
    <property type="match status" value="1"/>
</dbReference>
<evidence type="ECO:0000256" key="3">
    <source>
        <dbReference type="ARBA" id="ARBA00038502"/>
    </source>
</evidence>